<feature type="transmembrane region" description="Helical" evidence="1">
    <location>
        <begin position="151"/>
        <end position="168"/>
    </location>
</feature>
<protein>
    <submittedName>
        <fullName evidence="2">Uncharacterized protein</fullName>
    </submittedName>
</protein>
<feature type="transmembrane region" description="Helical" evidence="1">
    <location>
        <begin position="50"/>
        <end position="67"/>
    </location>
</feature>
<keyword evidence="1" id="KW-0812">Transmembrane</keyword>
<dbReference type="AlphaFoldDB" id="A0A0G0VJR1"/>
<keyword evidence="1" id="KW-0472">Membrane</keyword>
<reference evidence="2 3" key="1">
    <citation type="journal article" date="2015" name="Nature">
        <title>rRNA introns, odd ribosomes, and small enigmatic genomes across a large radiation of phyla.</title>
        <authorList>
            <person name="Brown C.T."/>
            <person name="Hug L.A."/>
            <person name="Thomas B.C."/>
            <person name="Sharon I."/>
            <person name="Castelle C.J."/>
            <person name="Singh A."/>
            <person name="Wilkins M.J."/>
            <person name="Williams K.H."/>
            <person name="Banfield J.F."/>
        </authorList>
    </citation>
    <scope>NUCLEOTIDE SEQUENCE [LARGE SCALE GENOMIC DNA]</scope>
</reference>
<name>A0A0G0VJR1_9BACT</name>
<feature type="transmembrane region" description="Helical" evidence="1">
    <location>
        <begin position="97"/>
        <end position="117"/>
    </location>
</feature>
<feature type="transmembrane region" description="Helical" evidence="1">
    <location>
        <begin position="73"/>
        <end position="90"/>
    </location>
</feature>
<sequence>MVIATLLLSFSLNIINHGNILIGVLNTLLLFFSIYFYIKFSHQKLSFTRFPQLGSPLAILIGAIPLFTRANDILILFFAIGFCGLILFYLTTRFKKISILIIVVYLLFVSLYASGLINPPFSLQPFLLIINDDWTNLYIAQMQTESMYMPYIIRSLLFNSSAHLYVMLSKMAGLFTLKNLYEALLIANIYPLVKGLTLDLKNWNKSKKLLIFCILLISLSMVVSRSVEITNTFLLLSPFLIYFVLRGLNSVNKIIYLALFVFSIVIATSP</sequence>
<feature type="transmembrane region" description="Helical" evidence="1">
    <location>
        <begin position="20"/>
        <end position="38"/>
    </location>
</feature>
<accession>A0A0G0VJR1</accession>
<organism evidence="2 3">
    <name type="scientific">Candidatus Woesebacteria bacterium GW2011_GWA1_40_45</name>
    <dbReference type="NCBI Taxonomy" id="1618554"/>
    <lineage>
        <taxon>Bacteria</taxon>
        <taxon>Candidatus Woeseibacteriota</taxon>
    </lineage>
</organism>
<feature type="transmembrane region" description="Helical" evidence="1">
    <location>
        <begin position="209"/>
        <end position="227"/>
    </location>
</feature>
<evidence type="ECO:0000313" key="2">
    <source>
        <dbReference type="EMBL" id="KKR62987.1"/>
    </source>
</evidence>
<gene>
    <name evidence="2" type="ORF">UU03_C0018G0006</name>
</gene>
<dbReference type="Proteomes" id="UP000034613">
    <property type="component" value="Unassembled WGS sequence"/>
</dbReference>
<keyword evidence="1" id="KW-1133">Transmembrane helix</keyword>
<dbReference type="EMBL" id="LBZB01000018">
    <property type="protein sequence ID" value="KKR62987.1"/>
    <property type="molecule type" value="Genomic_DNA"/>
</dbReference>
<feature type="non-terminal residue" evidence="2">
    <location>
        <position position="270"/>
    </location>
</feature>
<evidence type="ECO:0000313" key="3">
    <source>
        <dbReference type="Proteomes" id="UP000034613"/>
    </source>
</evidence>
<comment type="caution">
    <text evidence="2">The sequence shown here is derived from an EMBL/GenBank/DDBJ whole genome shotgun (WGS) entry which is preliminary data.</text>
</comment>
<proteinExistence type="predicted"/>
<evidence type="ECO:0000256" key="1">
    <source>
        <dbReference type="SAM" id="Phobius"/>
    </source>
</evidence>
<feature type="transmembrane region" description="Helical" evidence="1">
    <location>
        <begin position="239"/>
        <end position="267"/>
    </location>
</feature>